<comment type="caution">
    <text evidence="3">The sequence shown here is derived from an EMBL/GenBank/DDBJ whole genome shotgun (WGS) entry which is preliminary data.</text>
</comment>
<dbReference type="PANTHER" id="PTHR47369:SF1">
    <property type="entry name" value="BTB_POZ DOMAIN-CONTAINING PROTEIN"/>
    <property type="match status" value="1"/>
</dbReference>
<name>A8N280_COPC7</name>
<dbReference type="Gene3D" id="3.30.710.10">
    <property type="entry name" value="Potassium Channel Kv1.1, Chain A"/>
    <property type="match status" value="1"/>
</dbReference>
<keyword evidence="4" id="KW-1185">Reference proteome</keyword>
<gene>
    <name evidence="3" type="ORF">CC1G_03747</name>
</gene>
<dbReference type="OMA" id="ACWLTRW"/>
<sequence>MSSQGINAFDIQSHLYSSFLQGRTPDVALRVSGRWHAVYQLHRVVLIQSDFFRSLFTSGFRESVEDVRSRRRGADEISIIFDDANITRAAFEICLSRLYGGGPPLHLPQSLVPSTSEPLSTSFISGILPEPVPEGYHPATPRFLLSLLATSLYLSIPAVASQALSMIFKTIGPYTVTTYLNFALGKSIDYAETLWADPEAGVGLEKVAELLDDEGNSLSPEPDAGELSAKISSLRVEGNSSGYDTTSKSSAVSLSETDSVGTPHHYGPISDKIGAACSCWIARWAPEMLAFEQEKEASASRPTSPAVQERPVRAEGVLDVVSSGGPYIWRRGGLHASWVSALISSDTFFVKNERERYDFARSVVELRRKHGIIPNEERHWTTMFETGIYYANMPAEDLITLSRDTSPTTNKPYVSKATLKAAMWSQSLLRHQITYRPPSSPGSPASPPPRDKEIGLGIPTQDLAHNTDDESSTPQFYYPVFGDASTRLGDNGGEAQSPSDGKSVSMEELFLSPPAINLTRQTVSRGSTHKVPVEASTPRIPSSEESVFGLKAERYTLEECVAADSASTRRWTSFPPTRFGVEFWDIDTLKEKSRLHSHTIWHAGSLFNIYIQLVKKKGQIQLGIYLQRQSSIEPIPSISAPSPDLSRSVSDEDSGTTSERFATISHRPVSPRESSMSPFLSRMVAGPSSPTLHSSRSLNVLERARSQTLPSSSISPASSSSLSSTPNNNSNGFGTQSSVTLPYTSNGIAPIQPYRDPRPLISAYFSITCANATGSSQMKFTSSPDVFSVGQSWGWKTSSLRTEEYMEIRPEGSSEPIIRGRLKSLRATVVLGLT</sequence>
<protein>
    <recommendedName>
        <fullName evidence="2">BTB domain-containing protein</fullName>
    </recommendedName>
</protein>
<dbReference type="EMBL" id="AACS02000001">
    <property type="protein sequence ID" value="EAU92960.1"/>
    <property type="molecule type" value="Genomic_DNA"/>
</dbReference>
<dbReference type="eggNOG" id="ENOG502QQGP">
    <property type="taxonomic scope" value="Eukaryota"/>
</dbReference>
<dbReference type="RefSeq" id="XP_001828953.1">
    <property type="nucleotide sequence ID" value="XM_001828901.1"/>
</dbReference>
<dbReference type="AlphaFoldDB" id="A8N280"/>
<dbReference type="KEGG" id="cci:CC1G_03747"/>
<feature type="compositionally biased region" description="Polar residues" evidence="1">
    <location>
        <begin position="238"/>
        <end position="260"/>
    </location>
</feature>
<dbReference type="InParanoid" id="A8N280"/>
<dbReference type="Proteomes" id="UP000001861">
    <property type="component" value="Unassembled WGS sequence"/>
</dbReference>
<feature type="domain" description="BTB" evidence="2">
    <location>
        <begin position="25"/>
        <end position="101"/>
    </location>
</feature>
<feature type="region of interest" description="Disordered" evidence="1">
    <location>
        <begin position="434"/>
        <end position="474"/>
    </location>
</feature>
<evidence type="ECO:0000259" key="2">
    <source>
        <dbReference type="PROSITE" id="PS50097"/>
    </source>
</evidence>
<feature type="region of interest" description="Disordered" evidence="1">
    <location>
        <begin position="635"/>
        <end position="738"/>
    </location>
</feature>
<dbReference type="InterPro" id="IPR011333">
    <property type="entry name" value="SKP1/BTB/POZ_sf"/>
</dbReference>
<dbReference type="InterPro" id="IPR000210">
    <property type="entry name" value="BTB/POZ_dom"/>
</dbReference>
<dbReference type="VEuPathDB" id="FungiDB:CC1G_03747"/>
<dbReference type="OrthoDB" id="6359943at2759"/>
<evidence type="ECO:0000256" key="1">
    <source>
        <dbReference type="SAM" id="MobiDB-lite"/>
    </source>
</evidence>
<feature type="compositionally biased region" description="Low complexity" evidence="1">
    <location>
        <begin position="710"/>
        <end position="731"/>
    </location>
</feature>
<dbReference type="GeneID" id="6005379"/>
<reference evidence="3 4" key="1">
    <citation type="journal article" date="2010" name="Proc. Natl. Acad. Sci. U.S.A.">
        <title>Insights into evolution of multicellular fungi from the assembled chromosomes of the mushroom Coprinopsis cinerea (Coprinus cinereus).</title>
        <authorList>
            <person name="Stajich J.E."/>
            <person name="Wilke S.K."/>
            <person name="Ahren D."/>
            <person name="Au C.H."/>
            <person name="Birren B.W."/>
            <person name="Borodovsky M."/>
            <person name="Burns C."/>
            <person name="Canback B."/>
            <person name="Casselton L.A."/>
            <person name="Cheng C.K."/>
            <person name="Deng J."/>
            <person name="Dietrich F.S."/>
            <person name="Fargo D.C."/>
            <person name="Farman M.L."/>
            <person name="Gathman A.C."/>
            <person name="Goldberg J."/>
            <person name="Guigo R."/>
            <person name="Hoegger P.J."/>
            <person name="Hooker J.B."/>
            <person name="Huggins A."/>
            <person name="James T.Y."/>
            <person name="Kamada T."/>
            <person name="Kilaru S."/>
            <person name="Kodira C."/>
            <person name="Kues U."/>
            <person name="Kupfer D."/>
            <person name="Kwan H.S."/>
            <person name="Lomsadze A."/>
            <person name="Li W."/>
            <person name="Lilly W.W."/>
            <person name="Ma L.J."/>
            <person name="Mackey A.J."/>
            <person name="Manning G."/>
            <person name="Martin F."/>
            <person name="Muraguchi H."/>
            <person name="Natvig D.O."/>
            <person name="Palmerini H."/>
            <person name="Ramesh M.A."/>
            <person name="Rehmeyer C.J."/>
            <person name="Roe B.A."/>
            <person name="Shenoy N."/>
            <person name="Stanke M."/>
            <person name="Ter-Hovhannisyan V."/>
            <person name="Tunlid A."/>
            <person name="Velagapudi R."/>
            <person name="Vision T.J."/>
            <person name="Zeng Q."/>
            <person name="Zolan M.E."/>
            <person name="Pukkila P.J."/>
        </authorList>
    </citation>
    <scope>NUCLEOTIDE SEQUENCE [LARGE SCALE GENOMIC DNA]</scope>
    <source>
        <strain evidence="4">Okayama-7 / 130 / ATCC MYA-4618 / FGSC 9003</strain>
    </source>
</reference>
<dbReference type="PROSITE" id="PS50097">
    <property type="entry name" value="BTB"/>
    <property type="match status" value="1"/>
</dbReference>
<dbReference type="SUPFAM" id="SSF54695">
    <property type="entry name" value="POZ domain"/>
    <property type="match status" value="1"/>
</dbReference>
<dbReference type="PANTHER" id="PTHR47369">
    <property type="entry name" value="BTB/POZ DOMAIN-CONTAINING PROTEIN"/>
    <property type="match status" value="1"/>
</dbReference>
<feature type="region of interest" description="Disordered" evidence="1">
    <location>
        <begin position="237"/>
        <end position="260"/>
    </location>
</feature>
<evidence type="ECO:0000313" key="3">
    <source>
        <dbReference type="EMBL" id="EAU92960.1"/>
    </source>
</evidence>
<organism evidence="3 4">
    <name type="scientific">Coprinopsis cinerea (strain Okayama-7 / 130 / ATCC MYA-4618 / FGSC 9003)</name>
    <name type="common">Inky cap fungus</name>
    <name type="synonym">Hormographiella aspergillata</name>
    <dbReference type="NCBI Taxonomy" id="240176"/>
    <lineage>
        <taxon>Eukaryota</taxon>
        <taxon>Fungi</taxon>
        <taxon>Dikarya</taxon>
        <taxon>Basidiomycota</taxon>
        <taxon>Agaricomycotina</taxon>
        <taxon>Agaricomycetes</taxon>
        <taxon>Agaricomycetidae</taxon>
        <taxon>Agaricales</taxon>
        <taxon>Agaricineae</taxon>
        <taxon>Psathyrellaceae</taxon>
        <taxon>Coprinopsis</taxon>
    </lineage>
</organism>
<evidence type="ECO:0000313" key="4">
    <source>
        <dbReference type="Proteomes" id="UP000001861"/>
    </source>
</evidence>
<feature type="compositionally biased region" description="Pro residues" evidence="1">
    <location>
        <begin position="438"/>
        <end position="448"/>
    </location>
</feature>
<dbReference type="STRING" id="240176.A8N280"/>
<feature type="compositionally biased region" description="Polar residues" evidence="1">
    <location>
        <begin position="688"/>
        <end position="698"/>
    </location>
</feature>
<accession>A8N280</accession>
<proteinExistence type="predicted"/>